<reference evidence="2" key="2">
    <citation type="submission" date="1989-08" db="EMBL/GenBank/DDBJ databases">
        <authorList>
            <person name="Brorson K."/>
        </authorList>
    </citation>
    <scope>NUCLEOTIDE SEQUENCE</scope>
    <source>
        <strain evidence="2">domesticus</strain>
    </source>
</reference>
<name>Q31223_MOUSE</name>
<keyword evidence="1" id="KW-0812">Transmembrane</keyword>
<protein>
    <submittedName>
        <fullName evidence="2">Q8/9 class I MHC gene (exon 5)</fullName>
    </submittedName>
</protein>
<keyword evidence="1" id="KW-0472">Membrane</keyword>
<dbReference type="AlphaFoldDB" id="Q31223"/>
<evidence type="ECO:0000313" key="2">
    <source>
        <dbReference type="EMBL" id="CAA34325.1"/>
    </source>
</evidence>
<organism evidence="2">
    <name type="scientific">Mus musculus</name>
    <name type="common">Mouse</name>
    <dbReference type="NCBI Taxonomy" id="10090"/>
    <lineage>
        <taxon>Eukaryota</taxon>
        <taxon>Metazoa</taxon>
        <taxon>Chordata</taxon>
        <taxon>Craniata</taxon>
        <taxon>Vertebrata</taxon>
        <taxon>Euteleostomi</taxon>
        <taxon>Mammalia</taxon>
        <taxon>Eutheria</taxon>
        <taxon>Euarchontoglires</taxon>
        <taxon>Glires</taxon>
        <taxon>Rodentia</taxon>
        <taxon>Myomorpha</taxon>
        <taxon>Muroidea</taxon>
        <taxon>Muridae</taxon>
        <taxon>Murinae</taxon>
        <taxon>Mus</taxon>
        <taxon>Mus</taxon>
    </lineage>
</organism>
<proteinExistence type="predicted"/>
<feature type="transmembrane region" description="Helical" evidence="1">
    <location>
        <begin position="12"/>
        <end position="32"/>
    </location>
</feature>
<dbReference type="PIR" id="A45883">
    <property type="entry name" value="A45883"/>
</dbReference>
<evidence type="ECO:0000256" key="1">
    <source>
        <dbReference type="SAM" id="Phobius"/>
    </source>
</evidence>
<keyword evidence="1" id="KW-1133">Transmembrane helix</keyword>
<reference evidence="2" key="1">
    <citation type="journal article" date="1989" name="J. Exp. Med.">
        <title>Comparison of exon 5 sequences from 35 class I genes of the BALB/c mouse.</title>
        <authorList>
            <person name="Brorson K.A."/>
            <person name="Hunt S.W. III"/>
            <person name="Hunkapiller T."/>
            <person name="Sun Y.H."/>
            <person name="Cheroutre H."/>
            <person name="Nickerson D.A."/>
            <person name="Hood L."/>
        </authorList>
    </citation>
    <scope>NUCLEOTIDE SEQUENCE</scope>
    <source>
        <strain evidence="2">domesticus</strain>
    </source>
</reference>
<accession>Q31223</accession>
<sequence>PPPYTVSNMATIAIVVDLGAVAIIGAVVAFVMNRR</sequence>
<dbReference type="EMBL" id="X16205">
    <property type="protein sequence ID" value="CAA34325.1"/>
    <property type="molecule type" value="Genomic_DNA"/>
</dbReference>